<keyword evidence="2" id="KW-1185">Reference proteome</keyword>
<protein>
    <submittedName>
        <fullName evidence="1">Uncharacterized protein</fullName>
    </submittedName>
</protein>
<reference evidence="1" key="2">
    <citation type="submission" date="2022-01" db="EMBL/GenBank/DDBJ databases">
        <authorList>
            <person name="Yamashiro T."/>
            <person name="Shiraishi A."/>
            <person name="Satake H."/>
            <person name="Nakayama K."/>
        </authorList>
    </citation>
    <scope>NUCLEOTIDE SEQUENCE</scope>
</reference>
<reference evidence="1" key="1">
    <citation type="journal article" date="2022" name="Int. J. Mol. Sci.">
        <title>Draft Genome of Tanacetum Coccineum: Genomic Comparison of Closely Related Tanacetum-Family Plants.</title>
        <authorList>
            <person name="Yamashiro T."/>
            <person name="Shiraishi A."/>
            <person name="Nakayama K."/>
            <person name="Satake H."/>
        </authorList>
    </citation>
    <scope>NUCLEOTIDE SEQUENCE</scope>
</reference>
<sequence length="156" mass="17544">MSMSGGGYVSAVGRLADNDIQVSIGLSSRIDSVKRPRVSGFQIFNNRLLAALVAHMESEAIGRCCVVYSVSERERETRYKAVLCSYQRTRSWRDCRLGRCAVGCTHGERRVVLESAEVKSSECIFGWNGDVIVRMDEVQLDDKLYMIEENPLEIDD</sequence>
<comment type="caution">
    <text evidence="1">The sequence shown here is derived from an EMBL/GenBank/DDBJ whole genome shotgun (WGS) entry which is preliminary data.</text>
</comment>
<gene>
    <name evidence="1" type="ORF">Tco_0894254</name>
</gene>
<accession>A0ABQ5CE13</accession>
<evidence type="ECO:0000313" key="2">
    <source>
        <dbReference type="Proteomes" id="UP001151760"/>
    </source>
</evidence>
<organism evidence="1 2">
    <name type="scientific">Tanacetum coccineum</name>
    <dbReference type="NCBI Taxonomy" id="301880"/>
    <lineage>
        <taxon>Eukaryota</taxon>
        <taxon>Viridiplantae</taxon>
        <taxon>Streptophyta</taxon>
        <taxon>Embryophyta</taxon>
        <taxon>Tracheophyta</taxon>
        <taxon>Spermatophyta</taxon>
        <taxon>Magnoliopsida</taxon>
        <taxon>eudicotyledons</taxon>
        <taxon>Gunneridae</taxon>
        <taxon>Pentapetalae</taxon>
        <taxon>asterids</taxon>
        <taxon>campanulids</taxon>
        <taxon>Asterales</taxon>
        <taxon>Asteraceae</taxon>
        <taxon>Asteroideae</taxon>
        <taxon>Anthemideae</taxon>
        <taxon>Anthemidinae</taxon>
        <taxon>Tanacetum</taxon>
    </lineage>
</organism>
<dbReference type="Proteomes" id="UP001151760">
    <property type="component" value="Unassembled WGS sequence"/>
</dbReference>
<name>A0ABQ5CE13_9ASTR</name>
<dbReference type="EMBL" id="BQNB010014125">
    <property type="protein sequence ID" value="GJT24317.1"/>
    <property type="molecule type" value="Genomic_DNA"/>
</dbReference>
<proteinExistence type="predicted"/>
<evidence type="ECO:0000313" key="1">
    <source>
        <dbReference type="EMBL" id="GJT24317.1"/>
    </source>
</evidence>